<evidence type="ECO:0000313" key="3">
    <source>
        <dbReference type="EMBL" id="KAF4340300.1"/>
    </source>
</evidence>
<evidence type="ECO:0000259" key="2">
    <source>
        <dbReference type="Pfam" id="PF01048"/>
    </source>
</evidence>
<feature type="region of interest" description="Disordered" evidence="1">
    <location>
        <begin position="314"/>
        <end position="353"/>
    </location>
</feature>
<dbReference type="InterPro" id="IPR053137">
    <property type="entry name" value="NLR-like"/>
</dbReference>
<dbReference type="InterPro" id="IPR035994">
    <property type="entry name" value="Nucleoside_phosphorylase_sf"/>
</dbReference>
<dbReference type="CDD" id="cd09008">
    <property type="entry name" value="MTAN"/>
    <property type="match status" value="1"/>
</dbReference>
<sequence>MNSHQRPSSREGFGVALICALPSEFDALCMIVDEFWDEDGDGYGRANGDRNLYVTGRMGRHNVVITLLGKGKVKSATAATSLRTSYPNIRLAILVGVCGGIPTVGEKNISLGDVIISDTVIQYDFGHQIDQEFIRKKMSDSDSAPPEILNFLEMLQTSLGKRRLSKDCARFVEELKIAAARSGEAERYKTPFARADTASSSMAQPLVLRGQNNHMFKPSTPTIHFGPMASGDTVMLSAERRDRIAKAEGVIAFEMEGAGLWQELPCIIVKGVSDFADRDKTKDWQDYAAAMAAATSKAILERYIHTDVRDTAPLGQSTKAKQHGSNYSGTIKSVDDVSQGNQMRVSSSQPPRVYEQAGSTFMADIESGKSVRQGNVMEFF</sequence>
<dbReference type="PANTHER" id="PTHR46082">
    <property type="entry name" value="ATP/GTP-BINDING PROTEIN-RELATED"/>
    <property type="match status" value="1"/>
</dbReference>
<dbReference type="AlphaFoldDB" id="A0A9P5DYN4"/>
<dbReference type="GO" id="GO:0009116">
    <property type="term" value="P:nucleoside metabolic process"/>
    <property type="evidence" value="ECO:0007669"/>
    <property type="project" value="InterPro"/>
</dbReference>
<dbReference type="PANTHER" id="PTHR46082:SF6">
    <property type="entry name" value="AAA+ ATPASE DOMAIN-CONTAINING PROTEIN-RELATED"/>
    <property type="match status" value="1"/>
</dbReference>
<dbReference type="SUPFAM" id="SSF53167">
    <property type="entry name" value="Purine and uridine phosphorylases"/>
    <property type="match status" value="1"/>
</dbReference>
<reference evidence="3" key="2">
    <citation type="submission" date="2020-02" db="EMBL/GenBank/DDBJ databases">
        <title>Identification and distribution of gene clusters putatively required for synthesis of sphingolipid metabolism inhibitors in phylogenetically diverse species of the filamentous fungus Fusarium.</title>
        <authorList>
            <person name="Kim H.-S."/>
            <person name="Busman M."/>
            <person name="Brown D.W."/>
            <person name="Divon H."/>
            <person name="Uhlig S."/>
            <person name="Proctor R.H."/>
        </authorList>
    </citation>
    <scope>NUCLEOTIDE SEQUENCE</scope>
    <source>
        <strain evidence="3">NRRL 25174</strain>
    </source>
</reference>
<dbReference type="Pfam" id="PF01048">
    <property type="entry name" value="PNP_UDP_1"/>
    <property type="match status" value="1"/>
</dbReference>
<reference evidence="3" key="1">
    <citation type="journal article" date="2017" name="Mycologia">
        <title>Fusarium algeriense, sp. nov., a novel toxigenic crown rot pathogen of durum wheat from Algeria is nested in the Fusarium burgessii species complex.</title>
        <authorList>
            <person name="Laraba I."/>
            <person name="Keddad A."/>
            <person name="Boureghda H."/>
            <person name="Abdallah N."/>
            <person name="Vaughan M.M."/>
            <person name="Proctor R.H."/>
            <person name="Busman M."/>
            <person name="O'Donnell K."/>
        </authorList>
    </citation>
    <scope>NUCLEOTIDE SEQUENCE</scope>
    <source>
        <strain evidence="3">NRRL 25174</strain>
    </source>
</reference>
<dbReference type="GO" id="GO:0003824">
    <property type="term" value="F:catalytic activity"/>
    <property type="evidence" value="ECO:0007669"/>
    <property type="project" value="InterPro"/>
</dbReference>
<keyword evidence="4" id="KW-1185">Reference proteome</keyword>
<gene>
    <name evidence="3" type="ORF">FBEOM_5811</name>
</gene>
<dbReference type="OrthoDB" id="1577640at2759"/>
<proteinExistence type="predicted"/>
<evidence type="ECO:0000313" key="4">
    <source>
        <dbReference type="Proteomes" id="UP000730481"/>
    </source>
</evidence>
<evidence type="ECO:0000256" key="1">
    <source>
        <dbReference type="SAM" id="MobiDB-lite"/>
    </source>
</evidence>
<feature type="domain" description="Nucleoside phosphorylase" evidence="2">
    <location>
        <begin position="15"/>
        <end position="304"/>
    </location>
</feature>
<protein>
    <submittedName>
        <fullName evidence="3">MTA SAH nucleosidase</fullName>
    </submittedName>
</protein>
<accession>A0A9P5DYN4</accession>
<dbReference type="EMBL" id="PVQB02000243">
    <property type="protein sequence ID" value="KAF4340300.1"/>
    <property type="molecule type" value="Genomic_DNA"/>
</dbReference>
<dbReference type="InterPro" id="IPR000845">
    <property type="entry name" value="Nucleoside_phosphorylase_d"/>
</dbReference>
<comment type="caution">
    <text evidence="3">The sequence shown here is derived from an EMBL/GenBank/DDBJ whole genome shotgun (WGS) entry which is preliminary data.</text>
</comment>
<name>A0A9P5DYN4_9HYPO</name>
<organism evidence="3 4">
    <name type="scientific">Fusarium beomiforme</name>
    <dbReference type="NCBI Taxonomy" id="44412"/>
    <lineage>
        <taxon>Eukaryota</taxon>
        <taxon>Fungi</taxon>
        <taxon>Dikarya</taxon>
        <taxon>Ascomycota</taxon>
        <taxon>Pezizomycotina</taxon>
        <taxon>Sordariomycetes</taxon>
        <taxon>Hypocreomycetidae</taxon>
        <taxon>Hypocreales</taxon>
        <taxon>Nectriaceae</taxon>
        <taxon>Fusarium</taxon>
        <taxon>Fusarium burgessii species complex</taxon>
    </lineage>
</organism>
<feature type="compositionally biased region" description="Polar residues" evidence="1">
    <location>
        <begin position="314"/>
        <end position="350"/>
    </location>
</feature>
<dbReference type="Gene3D" id="3.40.50.1580">
    <property type="entry name" value="Nucleoside phosphorylase domain"/>
    <property type="match status" value="1"/>
</dbReference>
<dbReference type="Proteomes" id="UP000730481">
    <property type="component" value="Unassembled WGS sequence"/>
</dbReference>